<dbReference type="Pfam" id="PF00719">
    <property type="entry name" value="Pyrophosphatase"/>
    <property type="match status" value="1"/>
</dbReference>
<evidence type="ECO:0000256" key="4">
    <source>
        <dbReference type="ARBA" id="ARBA00022801"/>
    </source>
</evidence>
<evidence type="ECO:0000256" key="3">
    <source>
        <dbReference type="ARBA" id="ARBA00022723"/>
    </source>
</evidence>
<evidence type="ECO:0000313" key="7">
    <source>
        <dbReference type="Proteomes" id="UP000027616"/>
    </source>
</evidence>
<dbReference type="EC" id="3.6.1.1" evidence="2"/>
<keyword evidence="3" id="KW-0479">Metal-binding</keyword>
<dbReference type="Gene3D" id="3.90.80.10">
    <property type="entry name" value="Inorganic pyrophosphatase"/>
    <property type="match status" value="1"/>
</dbReference>
<keyword evidence="5" id="KW-0460">Magnesium</keyword>
<comment type="cofactor">
    <cofactor evidence="1">
        <name>Mg(2+)</name>
        <dbReference type="ChEBI" id="CHEBI:18420"/>
    </cofactor>
</comment>
<keyword evidence="7" id="KW-1185">Reference proteome</keyword>
<evidence type="ECO:0000313" key="6">
    <source>
        <dbReference type="EMBL" id="CDN32069.1"/>
    </source>
</evidence>
<dbReference type="KEGG" id="rbc:BN938_1992"/>
<dbReference type="EMBL" id="HG934468">
    <property type="protein sequence ID" value="CDN32069.1"/>
    <property type="molecule type" value="Genomic_DNA"/>
</dbReference>
<name>A0A060RDS1_9BACT</name>
<keyword evidence="4 6" id="KW-0378">Hydrolase</keyword>
<dbReference type="HOGENOM" id="CLU_073198_2_1_10"/>
<dbReference type="PATRIC" id="fig|1433126.3.peg.1970"/>
<organism evidence="6 7">
    <name type="scientific">Mucinivorans hirudinis</name>
    <dbReference type="NCBI Taxonomy" id="1433126"/>
    <lineage>
        <taxon>Bacteria</taxon>
        <taxon>Pseudomonadati</taxon>
        <taxon>Bacteroidota</taxon>
        <taxon>Bacteroidia</taxon>
        <taxon>Bacteroidales</taxon>
        <taxon>Rikenellaceae</taxon>
        <taxon>Mucinivorans</taxon>
    </lineage>
</organism>
<dbReference type="PANTHER" id="PTHR10286">
    <property type="entry name" value="INORGANIC PYROPHOSPHATASE"/>
    <property type="match status" value="1"/>
</dbReference>
<dbReference type="InterPro" id="IPR008162">
    <property type="entry name" value="Pyrophosphatase"/>
</dbReference>
<dbReference type="SUPFAM" id="SSF50324">
    <property type="entry name" value="Inorganic pyrophosphatase"/>
    <property type="match status" value="1"/>
</dbReference>
<proteinExistence type="predicted"/>
<evidence type="ECO:0000256" key="1">
    <source>
        <dbReference type="ARBA" id="ARBA00001946"/>
    </source>
</evidence>
<gene>
    <name evidence="6" type="ORF">BN938_1992</name>
</gene>
<dbReference type="eggNOG" id="COG0221">
    <property type="taxonomic scope" value="Bacteria"/>
</dbReference>
<dbReference type="NCBIfam" id="NF001886">
    <property type="entry name" value="PRK00642.1"/>
    <property type="match status" value="1"/>
</dbReference>
<dbReference type="GO" id="GO:0000287">
    <property type="term" value="F:magnesium ion binding"/>
    <property type="evidence" value="ECO:0007669"/>
    <property type="project" value="InterPro"/>
</dbReference>
<sequence length="222" mass="25097">MAKMMDPIVGRLMGLRYKSHPWHGINIGDSAPRVVTCFIEMVSTDTVKYEVDKESGYLRIDRPQKYSTTIPALYGFLPQTYSGELVAELANEALGRDDIKGDCDPVDVCVLTEKVIVHGDILVKAKPIGGIRMIDHDLADDKIICVLADDAVYGEIEDVSQLQPLVIERLRHYFLTYKDLPGAKRNVEITHIYGAEEAHQIINHSMEDYNNRFNNLEAMFKI</sequence>
<accession>A0A060RDS1</accession>
<dbReference type="InterPro" id="IPR036649">
    <property type="entry name" value="Pyrophosphatase_sf"/>
</dbReference>
<dbReference type="AlphaFoldDB" id="A0A060RDS1"/>
<dbReference type="Proteomes" id="UP000027616">
    <property type="component" value="Chromosome I"/>
</dbReference>
<dbReference type="GO" id="GO:0004427">
    <property type="term" value="F:inorganic diphosphate phosphatase activity"/>
    <property type="evidence" value="ECO:0007669"/>
    <property type="project" value="UniProtKB-EC"/>
</dbReference>
<evidence type="ECO:0000256" key="5">
    <source>
        <dbReference type="ARBA" id="ARBA00022842"/>
    </source>
</evidence>
<dbReference type="OrthoDB" id="5187599at2"/>
<reference evidence="6 7" key="1">
    <citation type="journal article" date="2015" name="Genome Announc.">
        <title>Complete Genome Sequence of the Novel Leech Symbiont Mucinivorans hirudinis M3T.</title>
        <authorList>
            <person name="Nelson M.C."/>
            <person name="Bomar L."/>
            <person name="Graf J."/>
        </authorList>
    </citation>
    <scope>NUCLEOTIDE SEQUENCE [LARGE SCALE GENOMIC DNA]</scope>
    <source>
        <strain evidence="7">M3</strain>
    </source>
</reference>
<dbReference type="GO" id="GO:0006796">
    <property type="term" value="P:phosphate-containing compound metabolic process"/>
    <property type="evidence" value="ECO:0007669"/>
    <property type="project" value="InterPro"/>
</dbReference>
<protein>
    <recommendedName>
        <fullName evidence="2">inorganic diphosphatase</fullName>
        <ecNumber evidence="2">3.6.1.1</ecNumber>
    </recommendedName>
</protein>
<dbReference type="GO" id="GO:0005737">
    <property type="term" value="C:cytoplasm"/>
    <property type="evidence" value="ECO:0007669"/>
    <property type="project" value="InterPro"/>
</dbReference>
<evidence type="ECO:0000256" key="2">
    <source>
        <dbReference type="ARBA" id="ARBA00012146"/>
    </source>
</evidence>
<dbReference type="STRING" id="1433126.BN938_1992"/>